<dbReference type="PANTHER" id="PTHR10371:SF3">
    <property type="entry name" value="NADH DEHYDROGENASE [UBIQUINONE] FLAVOPROTEIN 2, MITOCHONDRIAL"/>
    <property type="match status" value="1"/>
</dbReference>
<evidence type="ECO:0000256" key="1">
    <source>
        <dbReference type="ARBA" id="ARBA00010643"/>
    </source>
</evidence>
<comment type="cofactor">
    <cofactor evidence="6">
        <name>[2Fe-2S] cluster</name>
        <dbReference type="ChEBI" id="CHEBI:190135"/>
    </cofactor>
</comment>
<dbReference type="InterPro" id="IPR036249">
    <property type="entry name" value="Thioredoxin-like_sf"/>
</dbReference>
<keyword evidence="5" id="KW-0411">Iron-sulfur</keyword>
<name>A0ABX7BI08_9PROT</name>
<evidence type="ECO:0000313" key="8">
    <source>
        <dbReference type="EMBL" id="QQP92132.1"/>
    </source>
</evidence>
<keyword evidence="2" id="KW-0001">2Fe-2S</keyword>
<evidence type="ECO:0000256" key="3">
    <source>
        <dbReference type="ARBA" id="ARBA00022723"/>
    </source>
</evidence>
<evidence type="ECO:0000256" key="6">
    <source>
        <dbReference type="ARBA" id="ARBA00034078"/>
    </source>
</evidence>
<keyword evidence="4" id="KW-0408">Iron</keyword>
<dbReference type="PIRSF" id="PIRSF000216">
    <property type="entry name" value="NADH_DH_24kDa"/>
    <property type="match status" value="1"/>
</dbReference>
<dbReference type="PROSITE" id="PS01099">
    <property type="entry name" value="COMPLEX1_24K"/>
    <property type="match status" value="1"/>
</dbReference>
<keyword evidence="8" id="KW-0560">Oxidoreductase</keyword>
<dbReference type="NCBIfam" id="TIGR01958">
    <property type="entry name" value="nuoE_fam"/>
    <property type="match status" value="1"/>
</dbReference>
<sequence>MSANGTAPAGPQDFAFTAENLERAKHIIAKYPPGRQASAVMPLLDLAQRQNDNWLPRAAMDYIADMLTMPRIRVYEVATFYTMYNLKPVGKHFVQVCTTTPCWLRGSDDVVKACERKLGIGLGETTPDGQFTVIEVECLGACVNAPMVQINDDYYEDLDAASTEALLDALKRGERPVPGPVSGRQTSSPAGGPTTLKGRVPQAPSATAADSTHGDD</sequence>
<dbReference type="Proteomes" id="UP000595197">
    <property type="component" value="Chromosome"/>
</dbReference>
<organism evidence="8 9">
    <name type="scientific">Skermanella cutis</name>
    <dbReference type="NCBI Taxonomy" id="2775420"/>
    <lineage>
        <taxon>Bacteria</taxon>
        <taxon>Pseudomonadati</taxon>
        <taxon>Pseudomonadota</taxon>
        <taxon>Alphaproteobacteria</taxon>
        <taxon>Rhodospirillales</taxon>
        <taxon>Azospirillaceae</taxon>
        <taxon>Skermanella</taxon>
    </lineage>
</organism>
<evidence type="ECO:0000256" key="7">
    <source>
        <dbReference type="SAM" id="MobiDB-lite"/>
    </source>
</evidence>
<dbReference type="SUPFAM" id="SSF52833">
    <property type="entry name" value="Thioredoxin-like"/>
    <property type="match status" value="1"/>
</dbReference>
<dbReference type="Gene3D" id="3.40.30.10">
    <property type="entry name" value="Glutaredoxin"/>
    <property type="match status" value="1"/>
</dbReference>
<evidence type="ECO:0000256" key="5">
    <source>
        <dbReference type="ARBA" id="ARBA00023014"/>
    </source>
</evidence>
<evidence type="ECO:0000256" key="2">
    <source>
        <dbReference type="ARBA" id="ARBA00022714"/>
    </source>
</evidence>
<comment type="similarity">
    <text evidence="1">Belongs to the complex I 24 kDa subunit family.</text>
</comment>
<dbReference type="GO" id="GO:0016491">
    <property type="term" value="F:oxidoreductase activity"/>
    <property type="evidence" value="ECO:0007669"/>
    <property type="project" value="UniProtKB-KW"/>
</dbReference>
<dbReference type="InterPro" id="IPR042128">
    <property type="entry name" value="NuoE_dom"/>
</dbReference>
<feature type="region of interest" description="Disordered" evidence="7">
    <location>
        <begin position="171"/>
        <end position="216"/>
    </location>
</feature>
<keyword evidence="9" id="KW-1185">Reference proteome</keyword>
<keyword evidence="3" id="KW-0479">Metal-binding</keyword>
<proteinExistence type="inferred from homology"/>
<dbReference type="InterPro" id="IPR041921">
    <property type="entry name" value="NuoE_N"/>
</dbReference>
<dbReference type="EC" id="1.6.5.11" evidence="8"/>
<evidence type="ECO:0000313" key="9">
    <source>
        <dbReference type="Proteomes" id="UP000595197"/>
    </source>
</evidence>
<dbReference type="Pfam" id="PF01257">
    <property type="entry name" value="2Fe-2S_thioredx"/>
    <property type="match status" value="1"/>
</dbReference>
<dbReference type="Gene3D" id="1.10.10.1590">
    <property type="entry name" value="NADH-quinone oxidoreductase subunit E"/>
    <property type="match status" value="1"/>
</dbReference>
<dbReference type="NCBIfam" id="NF005725">
    <property type="entry name" value="PRK07539.1-5"/>
    <property type="match status" value="1"/>
</dbReference>
<gene>
    <name evidence="8" type="primary">nuoE</name>
    <name evidence="8" type="ORF">IGS68_13400</name>
</gene>
<accession>A0ABX7BI08</accession>
<protein>
    <submittedName>
        <fullName evidence="8">NADH-quinone oxidoreductase subunit NuoE</fullName>
        <ecNumber evidence="8">1.6.5.11</ecNumber>
    </submittedName>
</protein>
<evidence type="ECO:0000256" key="4">
    <source>
        <dbReference type="ARBA" id="ARBA00023004"/>
    </source>
</evidence>
<dbReference type="CDD" id="cd03064">
    <property type="entry name" value="TRX_Fd_NuoE"/>
    <property type="match status" value="1"/>
</dbReference>
<dbReference type="EMBL" id="CP067420">
    <property type="protein sequence ID" value="QQP92132.1"/>
    <property type="molecule type" value="Genomic_DNA"/>
</dbReference>
<dbReference type="InterPro" id="IPR002023">
    <property type="entry name" value="NuoE-like"/>
</dbReference>
<dbReference type="PANTHER" id="PTHR10371">
    <property type="entry name" value="NADH DEHYDROGENASE UBIQUINONE FLAVOPROTEIN 2, MITOCHONDRIAL"/>
    <property type="match status" value="1"/>
</dbReference>
<dbReference type="RefSeq" id="WP_201080738.1">
    <property type="nucleotide sequence ID" value="NZ_CP067420.1"/>
</dbReference>
<reference evidence="8" key="1">
    <citation type="submission" date="2021-02" db="EMBL/GenBank/DDBJ databases">
        <title>Skermanella TT6 skin isolate.</title>
        <authorList>
            <person name="Lee K."/>
            <person name="Ganzorig M."/>
        </authorList>
    </citation>
    <scope>NUCLEOTIDE SEQUENCE</scope>
    <source>
        <strain evidence="8">TT6</strain>
    </source>
</reference>